<name>A0A166V2B1_9AGAM</name>
<dbReference type="EMBL" id="KV417486">
    <property type="protein sequence ID" value="KZP32276.1"/>
    <property type="molecule type" value="Genomic_DNA"/>
</dbReference>
<proteinExistence type="predicted"/>
<gene>
    <name evidence="1" type="ORF">FIBSPDRAFT_882629</name>
</gene>
<evidence type="ECO:0000313" key="1">
    <source>
        <dbReference type="EMBL" id="KZP32276.1"/>
    </source>
</evidence>
<keyword evidence="2" id="KW-1185">Reference proteome</keyword>
<organism evidence="1 2">
    <name type="scientific">Athelia psychrophila</name>
    <dbReference type="NCBI Taxonomy" id="1759441"/>
    <lineage>
        <taxon>Eukaryota</taxon>
        <taxon>Fungi</taxon>
        <taxon>Dikarya</taxon>
        <taxon>Basidiomycota</taxon>
        <taxon>Agaricomycotina</taxon>
        <taxon>Agaricomycetes</taxon>
        <taxon>Agaricomycetidae</taxon>
        <taxon>Atheliales</taxon>
        <taxon>Atheliaceae</taxon>
        <taxon>Athelia</taxon>
    </lineage>
</organism>
<sequence>MRTIVLETLMASAVQWERQRLRQCGKGFGGAGMALEPRACPHSTPPEQADKMAHSRLHHHIPRHTIGDNENLSELGRVGQWYYVWDDEKKVHHGHEYQGHGHDGQLGRHGRHHAHAYVHGPHAHTSILTTLPADDMGNLELSPSENTIEPG</sequence>
<dbReference type="Proteomes" id="UP000076532">
    <property type="component" value="Unassembled WGS sequence"/>
</dbReference>
<dbReference type="AlphaFoldDB" id="A0A166V2B1"/>
<accession>A0A166V2B1</accession>
<protein>
    <submittedName>
        <fullName evidence="1">Uncharacterized protein</fullName>
    </submittedName>
</protein>
<reference evidence="1 2" key="1">
    <citation type="journal article" date="2016" name="Mol. Biol. Evol.">
        <title>Comparative Genomics of Early-Diverging Mushroom-Forming Fungi Provides Insights into the Origins of Lignocellulose Decay Capabilities.</title>
        <authorList>
            <person name="Nagy L.G."/>
            <person name="Riley R."/>
            <person name="Tritt A."/>
            <person name="Adam C."/>
            <person name="Daum C."/>
            <person name="Floudas D."/>
            <person name="Sun H."/>
            <person name="Yadav J.S."/>
            <person name="Pangilinan J."/>
            <person name="Larsson K.H."/>
            <person name="Matsuura K."/>
            <person name="Barry K."/>
            <person name="Labutti K."/>
            <person name="Kuo R."/>
            <person name="Ohm R.A."/>
            <person name="Bhattacharya S.S."/>
            <person name="Shirouzu T."/>
            <person name="Yoshinaga Y."/>
            <person name="Martin F.M."/>
            <person name="Grigoriev I.V."/>
            <person name="Hibbett D.S."/>
        </authorList>
    </citation>
    <scope>NUCLEOTIDE SEQUENCE [LARGE SCALE GENOMIC DNA]</scope>
    <source>
        <strain evidence="1 2">CBS 109695</strain>
    </source>
</reference>
<evidence type="ECO:0000313" key="2">
    <source>
        <dbReference type="Proteomes" id="UP000076532"/>
    </source>
</evidence>